<proteinExistence type="predicted"/>
<evidence type="ECO:0000313" key="1">
    <source>
        <dbReference type="EMBL" id="GAA4434219.1"/>
    </source>
</evidence>
<comment type="caution">
    <text evidence="1">The sequence shown here is derived from an EMBL/GenBank/DDBJ whole genome shotgun (WGS) entry which is preliminary data.</text>
</comment>
<dbReference type="EMBL" id="BAABHC010000014">
    <property type="protein sequence ID" value="GAA4434219.1"/>
    <property type="molecule type" value="Genomic_DNA"/>
</dbReference>
<sequence length="142" mass="16021">MYKEVKNVFGRTFYRIEYKAAVNIVEATWFGTASKQDLKQAIIAGLELHEHTHCAYRLNNNTDLTGPWADAVAWIADEWLPRAYESGIRYLAHVARPGSFGESAGEAMLYGRIGAQIEVKLFTSRADAMHWLNAKQREASSL</sequence>
<dbReference type="RefSeq" id="WP_345159475.1">
    <property type="nucleotide sequence ID" value="NZ_BAABHC010000014.1"/>
</dbReference>
<organism evidence="1 2">
    <name type="scientific">Pontibacter saemangeumensis</name>
    <dbReference type="NCBI Taxonomy" id="1084525"/>
    <lineage>
        <taxon>Bacteria</taxon>
        <taxon>Pseudomonadati</taxon>
        <taxon>Bacteroidota</taxon>
        <taxon>Cytophagia</taxon>
        <taxon>Cytophagales</taxon>
        <taxon>Hymenobacteraceae</taxon>
        <taxon>Pontibacter</taxon>
    </lineage>
</organism>
<protein>
    <recommendedName>
        <fullName evidence="3">SpoIIAA-like</fullName>
    </recommendedName>
</protein>
<dbReference type="Proteomes" id="UP001500552">
    <property type="component" value="Unassembled WGS sequence"/>
</dbReference>
<name>A0ABP8LT46_9BACT</name>
<reference evidence="2" key="1">
    <citation type="journal article" date="2019" name="Int. J. Syst. Evol. Microbiol.">
        <title>The Global Catalogue of Microorganisms (GCM) 10K type strain sequencing project: providing services to taxonomists for standard genome sequencing and annotation.</title>
        <authorList>
            <consortium name="The Broad Institute Genomics Platform"/>
            <consortium name="The Broad Institute Genome Sequencing Center for Infectious Disease"/>
            <person name="Wu L."/>
            <person name="Ma J."/>
        </authorList>
    </citation>
    <scope>NUCLEOTIDE SEQUENCE [LARGE SCALE GENOMIC DNA]</scope>
    <source>
        <strain evidence="2">JCM 17926</strain>
    </source>
</reference>
<evidence type="ECO:0000313" key="2">
    <source>
        <dbReference type="Proteomes" id="UP001500552"/>
    </source>
</evidence>
<evidence type="ECO:0008006" key="3">
    <source>
        <dbReference type="Google" id="ProtNLM"/>
    </source>
</evidence>
<accession>A0ABP8LT46</accession>
<gene>
    <name evidence="1" type="ORF">GCM10023188_24890</name>
</gene>
<keyword evidence="2" id="KW-1185">Reference proteome</keyword>